<protein>
    <submittedName>
        <fullName evidence="2">Uncharacterized protein</fullName>
    </submittedName>
</protein>
<gene>
    <name evidence="2" type="ORF">LSALG_LOCUS796</name>
</gene>
<dbReference type="Proteomes" id="UP001177003">
    <property type="component" value="Chromosome 0"/>
</dbReference>
<dbReference type="AlphaFoldDB" id="A0AA35Y438"/>
<sequence length="203" mass="23165">MNGIGDNVGSFKRIPTDDSGAGGALFHRQMEMKPEQEEIEGQDAQDGGVNEPSNEGFKERRSIDKRRETPPNSPPKNEANYPYPIKTKSEDEESFCSSAKVEDSPATKYKKRAWTVGKLQEEIFARFGVNIFMDETLIQSWFNQIFRMIDEDYVPHLSYATPNENTYQDITLSPNGKFFKVFDDLDHSTLETRKKTSSLVYVS</sequence>
<proteinExistence type="predicted"/>
<evidence type="ECO:0000313" key="3">
    <source>
        <dbReference type="Proteomes" id="UP001177003"/>
    </source>
</evidence>
<keyword evidence="3" id="KW-1185">Reference proteome</keyword>
<reference evidence="2" key="1">
    <citation type="submission" date="2023-04" db="EMBL/GenBank/DDBJ databases">
        <authorList>
            <person name="Vijverberg K."/>
            <person name="Xiong W."/>
            <person name="Schranz E."/>
        </authorList>
    </citation>
    <scope>NUCLEOTIDE SEQUENCE</scope>
</reference>
<feature type="region of interest" description="Disordered" evidence="1">
    <location>
        <begin position="1"/>
        <end position="84"/>
    </location>
</feature>
<feature type="compositionally biased region" description="Basic and acidic residues" evidence="1">
    <location>
        <begin position="56"/>
        <end position="69"/>
    </location>
</feature>
<organism evidence="2 3">
    <name type="scientific">Lactuca saligna</name>
    <name type="common">Willowleaf lettuce</name>
    <dbReference type="NCBI Taxonomy" id="75948"/>
    <lineage>
        <taxon>Eukaryota</taxon>
        <taxon>Viridiplantae</taxon>
        <taxon>Streptophyta</taxon>
        <taxon>Embryophyta</taxon>
        <taxon>Tracheophyta</taxon>
        <taxon>Spermatophyta</taxon>
        <taxon>Magnoliopsida</taxon>
        <taxon>eudicotyledons</taxon>
        <taxon>Gunneridae</taxon>
        <taxon>Pentapetalae</taxon>
        <taxon>asterids</taxon>
        <taxon>campanulids</taxon>
        <taxon>Asterales</taxon>
        <taxon>Asteraceae</taxon>
        <taxon>Cichorioideae</taxon>
        <taxon>Cichorieae</taxon>
        <taxon>Lactucinae</taxon>
        <taxon>Lactuca</taxon>
    </lineage>
</organism>
<evidence type="ECO:0000313" key="2">
    <source>
        <dbReference type="EMBL" id="CAI9259937.1"/>
    </source>
</evidence>
<name>A0AA35Y438_LACSI</name>
<dbReference type="EMBL" id="OX465086">
    <property type="protein sequence ID" value="CAI9259937.1"/>
    <property type="molecule type" value="Genomic_DNA"/>
</dbReference>
<accession>A0AA35Y438</accession>
<evidence type="ECO:0000256" key="1">
    <source>
        <dbReference type="SAM" id="MobiDB-lite"/>
    </source>
</evidence>